<dbReference type="GO" id="GO:0003677">
    <property type="term" value="F:DNA binding"/>
    <property type="evidence" value="ECO:0007669"/>
    <property type="project" value="UniProtKB-KW"/>
</dbReference>
<evidence type="ECO:0000256" key="1">
    <source>
        <dbReference type="ARBA" id="ARBA00010923"/>
    </source>
</evidence>
<dbReference type="Pfam" id="PF01420">
    <property type="entry name" value="Methylase_S"/>
    <property type="match status" value="2"/>
</dbReference>
<dbReference type="InterPro" id="IPR000055">
    <property type="entry name" value="Restrct_endonuc_typeI_TRD"/>
</dbReference>
<feature type="domain" description="Type I restriction modification DNA specificity" evidence="4">
    <location>
        <begin position="93"/>
        <end position="252"/>
    </location>
</feature>
<dbReference type="REBASE" id="963556">
    <property type="entry name" value="S.HauPM71ORF2290P"/>
</dbReference>
<keyword evidence="3" id="KW-0238">DNA-binding</keyword>
<keyword evidence="5" id="KW-0540">Nuclease</keyword>
<keyword evidence="5" id="KW-0255">Endonuclease</keyword>
<comment type="similarity">
    <text evidence="1">Belongs to the type-I restriction system S methylase family.</text>
</comment>
<dbReference type="Gene3D" id="3.90.220.20">
    <property type="entry name" value="DNA methylase specificity domains"/>
    <property type="match status" value="2"/>
</dbReference>
<gene>
    <name evidence="5" type="ORF">K9W45_02295</name>
</gene>
<dbReference type="PANTHER" id="PTHR30408">
    <property type="entry name" value="TYPE-1 RESTRICTION ENZYME ECOKI SPECIFICITY PROTEIN"/>
    <property type="match status" value="1"/>
</dbReference>
<name>A0A9Y1BNL5_9ARCH</name>
<evidence type="ECO:0000256" key="2">
    <source>
        <dbReference type="ARBA" id="ARBA00022747"/>
    </source>
</evidence>
<dbReference type="SUPFAM" id="SSF116734">
    <property type="entry name" value="DNA methylase specificity domain"/>
    <property type="match status" value="2"/>
</dbReference>
<dbReference type="EMBL" id="CP084166">
    <property type="protein sequence ID" value="UJG42180.1"/>
    <property type="molecule type" value="Genomic_DNA"/>
</dbReference>
<accession>A0A9Y1BNL5</accession>
<evidence type="ECO:0000313" key="5">
    <source>
        <dbReference type="EMBL" id="UJG42180.1"/>
    </source>
</evidence>
<dbReference type="PANTHER" id="PTHR30408:SF13">
    <property type="entry name" value="TYPE I RESTRICTION ENZYME HINDI SPECIFICITY SUBUNIT"/>
    <property type="match status" value="1"/>
</dbReference>
<keyword evidence="2" id="KW-0680">Restriction system</keyword>
<dbReference type="AlphaFoldDB" id="A0A9Y1BNL5"/>
<proteinExistence type="inferred from homology"/>
<sequence length="289" mass="33806">MFVGRKLDTTGTTRPSLNTSIIENIPLPIPNLRIQKFISKLLSSIDQKIELNQKMNKVLEEIAQTIFRSWFIDFEPFKDGEFEYNEEVDKEIPKGWEVGTLKEVISIYDSKRIPLSKIERKVRKGIYPYYGAASILDYIDDYIFDGIFLLMAEDGSVIDNNEKPILQYVHGKFWANNHVHVIQGKNEFCTEFVMLHLMNINIRPYITGAVQLKINQSNLFRIPIIKPDKTTLLKFREIIDPIFEKIRKNKDEINILIKLRDILLPQLISGRLRITNIEKFLAEIDYENN</sequence>
<dbReference type="GO" id="GO:0009307">
    <property type="term" value="P:DNA restriction-modification system"/>
    <property type="evidence" value="ECO:0007669"/>
    <property type="project" value="UniProtKB-KW"/>
</dbReference>
<evidence type="ECO:0000256" key="3">
    <source>
        <dbReference type="ARBA" id="ARBA00023125"/>
    </source>
</evidence>
<organism evidence="5">
    <name type="scientific">Candidatus Heimdallarchaeum aukensis</name>
    <dbReference type="NCBI Taxonomy" id="2876573"/>
    <lineage>
        <taxon>Archaea</taxon>
        <taxon>Promethearchaeati</taxon>
        <taxon>Candidatus Heimdallarchaeota</taxon>
        <taxon>Candidatus Heimdallarchaeia (ex Rinke et al. 2021) (nom. nud.)</taxon>
        <taxon>Candidatus Heimdallarchaeales</taxon>
        <taxon>Candidatus Heimdallarchaeaceae</taxon>
        <taxon>Candidatus Heimdallarchaeum</taxon>
    </lineage>
</organism>
<evidence type="ECO:0000259" key="4">
    <source>
        <dbReference type="Pfam" id="PF01420"/>
    </source>
</evidence>
<keyword evidence="5" id="KW-0378">Hydrolase</keyword>
<dbReference type="CDD" id="cd17262">
    <property type="entry name" value="RMtype1_S_Aco12261I-TRD2-CR2"/>
    <property type="match status" value="1"/>
</dbReference>
<dbReference type="InterPro" id="IPR044946">
    <property type="entry name" value="Restrct_endonuc_typeI_TRD_sf"/>
</dbReference>
<dbReference type="GO" id="GO:0004519">
    <property type="term" value="F:endonuclease activity"/>
    <property type="evidence" value="ECO:0007669"/>
    <property type="project" value="UniProtKB-KW"/>
</dbReference>
<protein>
    <submittedName>
        <fullName evidence="5">Restriction endonuclease subunit S</fullName>
    </submittedName>
</protein>
<reference evidence="5" key="1">
    <citation type="journal article" date="2022" name="Nat. Microbiol.">
        <title>Unique mobile elements and scalable gene flow at the prokaryote-eukaryote boundary revealed by circularized Asgard archaea genomes.</title>
        <authorList>
            <person name="Wu F."/>
            <person name="Speth D.R."/>
            <person name="Philosof A."/>
            <person name="Cremiere A."/>
            <person name="Narayanan A."/>
            <person name="Barco R.A."/>
            <person name="Connon S.A."/>
            <person name="Amend J.P."/>
            <person name="Antoshechkin I.A."/>
            <person name="Orphan V.J."/>
        </authorList>
    </citation>
    <scope>NUCLEOTIDE SEQUENCE</scope>
    <source>
        <strain evidence="5">PM71</strain>
    </source>
</reference>
<dbReference type="InterPro" id="IPR052021">
    <property type="entry name" value="Type-I_RS_S_subunit"/>
</dbReference>
<dbReference type="Proteomes" id="UP001201020">
    <property type="component" value="Chromosome"/>
</dbReference>
<feature type="domain" description="Type I restriction modification DNA specificity" evidence="4">
    <location>
        <begin position="9"/>
        <end position="61"/>
    </location>
</feature>